<keyword evidence="1" id="KW-0436">Ligase</keyword>
<evidence type="ECO:0000256" key="4">
    <source>
        <dbReference type="ARBA" id="ARBA00022917"/>
    </source>
</evidence>
<accession>A0A2H1VQN0</accession>
<evidence type="ECO:0000256" key="5">
    <source>
        <dbReference type="ARBA" id="ARBA00023146"/>
    </source>
</evidence>
<sequence length="151" mass="16911">MRISLRLLASAVQKTPFYITTPIFYVNAAPHLGHLYTAVVADAIQRFEKLTNPDCQVIFSTDHEYGNWVAIFQSANSETANEGSANKELLLYLTPIGVGRDNGTPIALNLLRESSDFSCMLIVSPKPEKSWSDLANFGLELFVEVQERFKR</sequence>
<reference evidence="7" key="1">
    <citation type="submission" date="2016-07" db="EMBL/GenBank/DDBJ databases">
        <authorList>
            <person name="Bretaudeau A."/>
        </authorList>
    </citation>
    <scope>NUCLEOTIDE SEQUENCE</scope>
    <source>
        <strain evidence="7">Rice</strain>
        <tissue evidence="7">Whole body</tissue>
    </source>
</reference>
<keyword evidence="4" id="KW-0648">Protein biosynthesis</keyword>
<dbReference type="PANTHER" id="PTHR43326:SF1">
    <property type="entry name" value="METHIONINE--TRNA LIGASE, MITOCHONDRIAL"/>
    <property type="match status" value="1"/>
</dbReference>
<keyword evidence="2" id="KW-0547">Nucleotide-binding</keyword>
<dbReference type="GO" id="GO:0005524">
    <property type="term" value="F:ATP binding"/>
    <property type="evidence" value="ECO:0007669"/>
    <property type="project" value="UniProtKB-KW"/>
</dbReference>
<dbReference type="Pfam" id="PF09334">
    <property type="entry name" value="tRNA-synt_1g"/>
    <property type="match status" value="1"/>
</dbReference>
<evidence type="ECO:0000313" key="7">
    <source>
        <dbReference type="EMBL" id="SOQ42772.1"/>
    </source>
</evidence>
<feature type="domain" description="Methionyl/Leucyl tRNA synthetase" evidence="6">
    <location>
        <begin position="17"/>
        <end position="77"/>
    </location>
</feature>
<name>A0A2H1VQN0_SPOFR</name>
<evidence type="ECO:0000256" key="3">
    <source>
        <dbReference type="ARBA" id="ARBA00022840"/>
    </source>
</evidence>
<dbReference type="GO" id="GO:0004825">
    <property type="term" value="F:methionine-tRNA ligase activity"/>
    <property type="evidence" value="ECO:0007669"/>
    <property type="project" value="InterPro"/>
</dbReference>
<keyword evidence="3" id="KW-0067">ATP-binding</keyword>
<dbReference type="InterPro" id="IPR015413">
    <property type="entry name" value="Methionyl/Leucyl_tRNA_Synth"/>
</dbReference>
<dbReference type="InterPro" id="IPR023457">
    <property type="entry name" value="Met-tRNA_synth_2"/>
</dbReference>
<dbReference type="InterPro" id="IPR014729">
    <property type="entry name" value="Rossmann-like_a/b/a_fold"/>
</dbReference>
<protein>
    <submittedName>
        <fullName evidence="7">SFRICE_024669</fullName>
    </submittedName>
</protein>
<proteinExistence type="predicted"/>
<dbReference type="EMBL" id="ODYU01003692">
    <property type="protein sequence ID" value="SOQ42772.1"/>
    <property type="molecule type" value="Genomic_DNA"/>
</dbReference>
<dbReference type="SUPFAM" id="SSF52374">
    <property type="entry name" value="Nucleotidylyl transferase"/>
    <property type="match status" value="1"/>
</dbReference>
<evidence type="ECO:0000256" key="1">
    <source>
        <dbReference type="ARBA" id="ARBA00022598"/>
    </source>
</evidence>
<organism evidence="7">
    <name type="scientific">Spodoptera frugiperda</name>
    <name type="common">Fall armyworm</name>
    <dbReference type="NCBI Taxonomy" id="7108"/>
    <lineage>
        <taxon>Eukaryota</taxon>
        <taxon>Metazoa</taxon>
        <taxon>Ecdysozoa</taxon>
        <taxon>Arthropoda</taxon>
        <taxon>Hexapoda</taxon>
        <taxon>Insecta</taxon>
        <taxon>Pterygota</taxon>
        <taxon>Neoptera</taxon>
        <taxon>Endopterygota</taxon>
        <taxon>Lepidoptera</taxon>
        <taxon>Glossata</taxon>
        <taxon>Ditrysia</taxon>
        <taxon>Noctuoidea</taxon>
        <taxon>Noctuidae</taxon>
        <taxon>Amphipyrinae</taxon>
        <taxon>Spodoptera</taxon>
    </lineage>
</organism>
<dbReference type="Gene3D" id="3.40.50.620">
    <property type="entry name" value="HUPs"/>
    <property type="match status" value="1"/>
</dbReference>
<dbReference type="GO" id="GO:0006431">
    <property type="term" value="P:methionyl-tRNA aminoacylation"/>
    <property type="evidence" value="ECO:0007669"/>
    <property type="project" value="TreeGrafter"/>
</dbReference>
<dbReference type="PANTHER" id="PTHR43326">
    <property type="entry name" value="METHIONYL-TRNA SYNTHETASE"/>
    <property type="match status" value="1"/>
</dbReference>
<dbReference type="AlphaFoldDB" id="A0A2H1VQN0"/>
<evidence type="ECO:0000259" key="6">
    <source>
        <dbReference type="Pfam" id="PF09334"/>
    </source>
</evidence>
<evidence type="ECO:0000256" key="2">
    <source>
        <dbReference type="ARBA" id="ARBA00022741"/>
    </source>
</evidence>
<gene>
    <name evidence="7" type="ORF">SFRICE_024669</name>
</gene>
<keyword evidence="5" id="KW-0030">Aminoacyl-tRNA synthetase</keyword>